<evidence type="ECO:0000259" key="2">
    <source>
        <dbReference type="Pfam" id="PF06580"/>
    </source>
</evidence>
<dbReference type="SUPFAM" id="SSF55874">
    <property type="entry name" value="ATPase domain of HSP90 chaperone/DNA topoisomerase II/histidine kinase"/>
    <property type="match status" value="1"/>
</dbReference>
<gene>
    <name evidence="3" type="ORF">ACFSR2_09990</name>
</gene>
<reference evidence="4" key="1">
    <citation type="journal article" date="2019" name="Int. J. Syst. Evol. Microbiol.">
        <title>The Global Catalogue of Microorganisms (GCM) 10K type strain sequencing project: providing services to taxonomists for standard genome sequencing and annotation.</title>
        <authorList>
            <consortium name="The Broad Institute Genomics Platform"/>
            <consortium name="The Broad Institute Genome Sequencing Center for Infectious Disease"/>
            <person name="Wu L."/>
            <person name="Ma J."/>
        </authorList>
    </citation>
    <scope>NUCLEOTIDE SEQUENCE [LARGE SCALE GENOMIC DNA]</scope>
    <source>
        <strain evidence="4">KCTC 52344</strain>
    </source>
</reference>
<name>A0ABW5J8J2_9BACT</name>
<dbReference type="InterPro" id="IPR036890">
    <property type="entry name" value="HATPase_C_sf"/>
</dbReference>
<proteinExistence type="predicted"/>
<feature type="transmembrane region" description="Helical" evidence="1">
    <location>
        <begin position="7"/>
        <end position="28"/>
    </location>
</feature>
<evidence type="ECO:0000313" key="3">
    <source>
        <dbReference type="EMBL" id="MFD2521215.1"/>
    </source>
</evidence>
<dbReference type="InterPro" id="IPR010559">
    <property type="entry name" value="Sig_transdc_His_kin_internal"/>
</dbReference>
<dbReference type="PANTHER" id="PTHR34220">
    <property type="entry name" value="SENSOR HISTIDINE KINASE YPDA"/>
    <property type="match status" value="1"/>
</dbReference>
<sequence length="377" mass="44054">MFQLKNVSLLIHLVGWLIVISLTTLFMSESRSIADILFGTYIWLFFLIYIVLFYINILWLIPEFFFRRKFYAYFGIILCLLVAIAIIKPFDRLVFERNRESNKRFERPDFDRPPPRLDHPPHFEKFAKPPPEFLREPERKREPRETGKKIDVISIFLFGLICALGMALKINERWRDSEQRAVQAEADKANAELSFLKAQINPHFLFNTLNNIYSLAVTNNKSTAASIMKLSQIMRYVTDEVSEDFVPLQSEIECISNYIDLQKLRLSKKTNVVFEVGGETETKKISPLLLMTFVENAFKHGISNHENAIIEIKISADAKIMRFNCKNTLFATSRKVERTGIGLANTRQRLAHLYKDKYTLTIHDKVEFYHVELIIEE</sequence>
<feature type="domain" description="Signal transduction histidine kinase internal region" evidence="2">
    <location>
        <begin position="191"/>
        <end position="269"/>
    </location>
</feature>
<organism evidence="3 4">
    <name type="scientific">Emticicia soli</name>
    <dbReference type="NCBI Taxonomy" id="2027878"/>
    <lineage>
        <taxon>Bacteria</taxon>
        <taxon>Pseudomonadati</taxon>
        <taxon>Bacteroidota</taxon>
        <taxon>Cytophagia</taxon>
        <taxon>Cytophagales</taxon>
        <taxon>Leadbetterellaceae</taxon>
        <taxon>Emticicia</taxon>
    </lineage>
</organism>
<dbReference type="Pfam" id="PF06580">
    <property type="entry name" value="His_kinase"/>
    <property type="match status" value="1"/>
</dbReference>
<keyword evidence="4" id="KW-1185">Reference proteome</keyword>
<feature type="transmembrane region" description="Helical" evidence="1">
    <location>
        <begin position="40"/>
        <end position="61"/>
    </location>
</feature>
<evidence type="ECO:0000256" key="1">
    <source>
        <dbReference type="SAM" id="Phobius"/>
    </source>
</evidence>
<keyword evidence="3" id="KW-0418">Kinase</keyword>
<dbReference type="InterPro" id="IPR050640">
    <property type="entry name" value="Bact_2-comp_sensor_kinase"/>
</dbReference>
<keyword evidence="1" id="KW-0812">Transmembrane</keyword>
<dbReference type="PANTHER" id="PTHR34220:SF7">
    <property type="entry name" value="SENSOR HISTIDINE KINASE YPDA"/>
    <property type="match status" value="1"/>
</dbReference>
<accession>A0ABW5J8J2</accession>
<keyword evidence="1" id="KW-1133">Transmembrane helix</keyword>
<protein>
    <submittedName>
        <fullName evidence="3">Sensor histidine kinase</fullName>
        <ecNumber evidence="3">2.7.13.3</ecNumber>
    </submittedName>
</protein>
<dbReference type="GO" id="GO:0004673">
    <property type="term" value="F:protein histidine kinase activity"/>
    <property type="evidence" value="ECO:0007669"/>
    <property type="project" value="UniProtKB-EC"/>
</dbReference>
<keyword evidence="3" id="KW-0808">Transferase</keyword>
<dbReference type="EC" id="2.7.13.3" evidence="3"/>
<dbReference type="EMBL" id="JBHULC010000009">
    <property type="protein sequence ID" value="MFD2521215.1"/>
    <property type="molecule type" value="Genomic_DNA"/>
</dbReference>
<evidence type="ECO:0000313" key="4">
    <source>
        <dbReference type="Proteomes" id="UP001597510"/>
    </source>
</evidence>
<keyword evidence="1" id="KW-0472">Membrane</keyword>
<feature type="transmembrane region" description="Helical" evidence="1">
    <location>
        <begin position="70"/>
        <end position="87"/>
    </location>
</feature>
<comment type="caution">
    <text evidence="3">The sequence shown here is derived from an EMBL/GenBank/DDBJ whole genome shotgun (WGS) entry which is preliminary data.</text>
</comment>
<dbReference type="RefSeq" id="WP_340237266.1">
    <property type="nucleotide sequence ID" value="NZ_JBBEWC010000007.1"/>
</dbReference>
<dbReference type="Proteomes" id="UP001597510">
    <property type="component" value="Unassembled WGS sequence"/>
</dbReference>